<dbReference type="SMART" id="SM00450">
    <property type="entry name" value="RHOD"/>
    <property type="match status" value="1"/>
</dbReference>
<dbReference type="AlphaFoldDB" id="R9T455"/>
<accession>R9T455</accession>
<dbReference type="Gene3D" id="3.40.250.10">
    <property type="entry name" value="Rhodanese-like domain"/>
    <property type="match status" value="1"/>
</dbReference>
<evidence type="ECO:0000259" key="1">
    <source>
        <dbReference type="PROSITE" id="PS50206"/>
    </source>
</evidence>
<dbReference type="PANTHER" id="PTHR43031">
    <property type="entry name" value="FAD-DEPENDENT OXIDOREDUCTASE"/>
    <property type="match status" value="1"/>
</dbReference>
<dbReference type="Pfam" id="PF00581">
    <property type="entry name" value="Rhodanese"/>
    <property type="match status" value="1"/>
</dbReference>
<dbReference type="CDD" id="cd00158">
    <property type="entry name" value="RHOD"/>
    <property type="match status" value="1"/>
</dbReference>
<sequence length="109" mass="12199">MTPKMISPEELNDNFDNVRSGDWSLVDVRDAFDYRAAHIPMAALMPSGYTENMIGQVNPDNVVVLYCKTGIRSGREAQHLSNLGRKNVYSLKGGIDNWTASGYPVESWF</sequence>
<keyword evidence="3" id="KW-1185">Reference proteome</keyword>
<reference evidence="2 3" key="1">
    <citation type="journal article" date="2013" name="Genome Announc.">
        <title>Genome sequence of 'Candidatus Methanomassiliicoccus intestinalis' Issoire-Mx1, a third thermoplasmatales-related methanogenic archaeon from human feces.</title>
        <authorList>
            <person name="Borrel G."/>
            <person name="Harris H.M."/>
            <person name="Parisot N."/>
            <person name="Gaci N."/>
            <person name="Tottey W."/>
            <person name="Mihajlovski A."/>
            <person name="Deane J."/>
            <person name="Gribaldo S."/>
            <person name="Bardot O."/>
            <person name="Peyretaillade E."/>
            <person name="Peyret P."/>
            <person name="O'Toole P.W."/>
            <person name="Brugere J.F."/>
        </authorList>
    </citation>
    <scope>NUCLEOTIDE SEQUENCE [LARGE SCALE GENOMIC DNA]</scope>
    <source>
        <strain evidence="2 3">Issoire-Mx1</strain>
    </source>
</reference>
<dbReference type="STRING" id="1295009.MMINT_01125"/>
<gene>
    <name evidence="2" type="ORF">MMINT_01125</name>
</gene>
<protein>
    <submittedName>
        <fullName evidence="2">Rhodanese domain-containing protein</fullName>
    </submittedName>
</protein>
<dbReference type="GeneID" id="41322554"/>
<proteinExistence type="predicted"/>
<evidence type="ECO:0000313" key="2">
    <source>
        <dbReference type="EMBL" id="AGN25520.1"/>
    </source>
</evidence>
<dbReference type="RefSeq" id="WP_020448045.1">
    <property type="nucleotide sequence ID" value="NC_021353.1"/>
</dbReference>
<dbReference type="InterPro" id="IPR001763">
    <property type="entry name" value="Rhodanese-like_dom"/>
</dbReference>
<dbReference type="InterPro" id="IPR050229">
    <property type="entry name" value="GlpE_sulfurtransferase"/>
</dbReference>
<dbReference type="Proteomes" id="UP000014070">
    <property type="component" value="Chromosome"/>
</dbReference>
<dbReference type="KEGG" id="mer:MMINT_01125"/>
<dbReference type="InParanoid" id="R9T455"/>
<organism evidence="2 3">
    <name type="scientific">Methanomassiliicoccus intestinalis (strain Issoire-Mx1)</name>
    <dbReference type="NCBI Taxonomy" id="1295009"/>
    <lineage>
        <taxon>Archaea</taxon>
        <taxon>Methanobacteriati</taxon>
        <taxon>Thermoplasmatota</taxon>
        <taxon>Thermoplasmata</taxon>
        <taxon>Methanomassiliicoccales</taxon>
        <taxon>Methanomassiliicoccaceae</taxon>
        <taxon>Methanomassiliicoccus</taxon>
    </lineage>
</organism>
<dbReference type="SUPFAM" id="SSF52821">
    <property type="entry name" value="Rhodanese/Cell cycle control phosphatase"/>
    <property type="match status" value="1"/>
</dbReference>
<dbReference type="PROSITE" id="PS50206">
    <property type="entry name" value="RHODANESE_3"/>
    <property type="match status" value="1"/>
</dbReference>
<dbReference type="EMBL" id="CP005934">
    <property type="protein sequence ID" value="AGN25520.1"/>
    <property type="molecule type" value="Genomic_DNA"/>
</dbReference>
<dbReference type="HOGENOM" id="CLU_089574_13_2_2"/>
<feature type="domain" description="Rhodanese" evidence="1">
    <location>
        <begin position="19"/>
        <end position="107"/>
    </location>
</feature>
<dbReference type="OrthoDB" id="135517at2157"/>
<dbReference type="InterPro" id="IPR036873">
    <property type="entry name" value="Rhodanese-like_dom_sf"/>
</dbReference>
<evidence type="ECO:0000313" key="3">
    <source>
        <dbReference type="Proteomes" id="UP000014070"/>
    </source>
</evidence>
<name>R9T455_METII</name>
<dbReference type="PANTHER" id="PTHR43031:SF1">
    <property type="entry name" value="PYRIDINE NUCLEOTIDE-DISULPHIDE OXIDOREDUCTASE"/>
    <property type="match status" value="1"/>
</dbReference>